<evidence type="ECO:0000256" key="1">
    <source>
        <dbReference type="SAM" id="Phobius"/>
    </source>
</evidence>
<feature type="transmembrane region" description="Helical" evidence="1">
    <location>
        <begin position="20"/>
        <end position="41"/>
    </location>
</feature>
<name>A0A4Q9GTS9_9MICO</name>
<keyword evidence="1" id="KW-0472">Membrane</keyword>
<organism evidence="2 3">
    <name type="scientific">Glaciihabitans arcticus</name>
    <dbReference type="NCBI Taxonomy" id="2668039"/>
    <lineage>
        <taxon>Bacteria</taxon>
        <taxon>Bacillati</taxon>
        <taxon>Actinomycetota</taxon>
        <taxon>Actinomycetes</taxon>
        <taxon>Micrococcales</taxon>
        <taxon>Microbacteriaceae</taxon>
        <taxon>Glaciihabitans</taxon>
    </lineage>
</organism>
<dbReference type="AlphaFoldDB" id="A0A4Q9GTS9"/>
<dbReference type="Proteomes" id="UP000294194">
    <property type="component" value="Unassembled WGS sequence"/>
</dbReference>
<keyword evidence="3" id="KW-1185">Reference proteome</keyword>
<sequence length="65" mass="7379">MLFDHCCITSAGVTAVLMGIAWAVIWIIGIFFVGFMFSWASKVFLQWADARVSAGVRRVRSRRIR</sequence>
<evidence type="ECO:0000313" key="3">
    <source>
        <dbReference type="Proteomes" id="UP000294194"/>
    </source>
</evidence>
<dbReference type="EMBL" id="SISG01000001">
    <property type="protein sequence ID" value="TBN58131.1"/>
    <property type="molecule type" value="Genomic_DNA"/>
</dbReference>
<comment type="caution">
    <text evidence="2">The sequence shown here is derived from an EMBL/GenBank/DDBJ whole genome shotgun (WGS) entry which is preliminary data.</text>
</comment>
<reference evidence="3" key="1">
    <citation type="submission" date="2019-02" db="EMBL/GenBank/DDBJ databases">
        <title>Glaciihabitans arcticus sp. nov., a psychrotolerant bacterium isolated from polar soil.</title>
        <authorList>
            <person name="Dahal R.H."/>
        </authorList>
    </citation>
    <scope>NUCLEOTIDE SEQUENCE [LARGE SCALE GENOMIC DNA]</scope>
    <source>
        <strain evidence="3">RP-3-7</strain>
    </source>
</reference>
<keyword evidence="1" id="KW-0812">Transmembrane</keyword>
<proteinExistence type="predicted"/>
<protein>
    <submittedName>
        <fullName evidence="2">Uncharacterized protein</fullName>
    </submittedName>
</protein>
<gene>
    <name evidence="2" type="ORF">EYE40_12425</name>
</gene>
<dbReference type="RefSeq" id="WP_130982238.1">
    <property type="nucleotide sequence ID" value="NZ_SISG01000001.1"/>
</dbReference>
<accession>A0A4Q9GTS9</accession>
<keyword evidence="1" id="KW-1133">Transmembrane helix</keyword>
<evidence type="ECO:0000313" key="2">
    <source>
        <dbReference type="EMBL" id="TBN58131.1"/>
    </source>
</evidence>